<evidence type="ECO:0008006" key="3">
    <source>
        <dbReference type="Google" id="ProtNLM"/>
    </source>
</evidence>
<dbReference type="AlphaFoldDB" id="A0A975HJK1"/>
<dbReference type="EMBL" id="CP072110">
    <property type="protein sequence ID" value="QTH65386.1"/>
    <property type="molecule type" value="Genomic_DNA"/>
</dbReference>
<proteinExistence type="predicted"/>
<dbReference type="KEGG" id="psym:J1N51_12080"/>
<dbReference type="SUPFAM" id="SSF56935">
    <property type="entry name" value="Porins"/>
    <property type="match status" value="1"/>
</dbReference>
<organism evidence="1 2">
    <name type="scientific">Psychrosphaera ytuae</name>
    <dbReference type="NCBI Taxonomy" id="2820710"/>
    <lineage>
        <taxon>Bacteria</taxon>
        <taxon>Pseudomonadati</taxon>
        <taxon>Pseudomonadota</taxon>
        <taxon>Gammaproteobacteria</taxon>
        <taxon>Alteromonadales</taxon>
        <taxon>Pseudoalteromonadaceae</taxon>
        <taxon>Psychrosphaera</taxon>
    </lineage>
</organism>
<sequence>MGVQLDYSISNRLDFVGQFVYREQDNQDLDSITQMAFIRYDVNPAWEVRAGRVAADIFHFSDTRDISIAYPWVKVPTEVYGIVPARSFDGMGISYLKPYDSFNLTIKGFFGEGESDFTSGEYRPIKFENLSTVGLELTSFDWNFSVKHTSTQAENENPDSAFIAPAVAQLQPIWSGAEAFADSITLKGADITYTSVYYNRYLGNWEISGELSHIDSDSIGLRHSFNGFFNISYLYDAHTFYWLYSFADTEKYFLSEEQPDFPINSDTALLALFVDEVANSLAHNQHTVSLGWRWDLQENMAFKVQLERTDIEARGGGLRARNGLVVDGEADVAHTLFLALSFSF</sequence>
<name>A0A975HJK1_9GAMM</name>
<dbReference type="Proteomes" id="UP000682739">
    <property type="component" value="Chromosome"/>
</dbReference>
<reference evidence="1" key="1">
    <citation type="submission" date="2021-03" db="EMBL/GenBank/DDBJ databases">
        <title>Description of Psychrosphaera ytuae sp. nov. isolated from deep sea sediment of South China Sea.</title>
        <authorList>
            <person name="Zhang J."/>
            <person name="Xu X.-D."/>
        </authorList>
    </citation>
    <scope>NUCLEOTIDE SEQUENCE</scope>
    <source>
        <strain evidence="1">MTZ26</strain>
    </source>
</reference>
<evidence type="ECO:0000313" key="2">
    <source>
        <dbReference type="Proteomes" id="UP000682739"/>
    </source>
</evidence>
<accession>A0A975HJK1</accession>
<evidence type="ECO:0000313" key="1">
    <source>
        <dbReference type="EMBL" id="QTH65386.1"/>
    </source>
</evidence>
<protein>
    <recommendedName>
        <fullName evidence="3">Porin domain-containing protein</fullName>
    </recommendedName>
</protein>
<keyword evidence="2" id="KW-1185">Reference proteome</keyword>
<gene>
    <name evidence="1" type="ORF">J1N51_12080</name>
</gene>